<dbReference type="PANTHER" id="PTHR36030:SF1">
    <property type="entry name" value="CALMODULIN-BINDING DOMAIN-CONTAINING PROTEIN"/>
    <property type="match status" value="1"/>
</dbReference>
<dbReference type="AlphaFoldDB" id="A0AAP0ILH1"/>
<comment type="caution">
    <text evidence="1">The sequence shown here is derived from an EMBL/GenBank/DDBJ whole genome shotgun (WGS) entry which is preliminary data.</text>
</comment>
<dbReference type="PANTHER" id="PTHR36030">
    <property type="entry name" value="CALMODULIN-BINDING DOMAIN-CONTAINING PROTEIN"/>
    <property type="match status" value="1"/>
</dbReference>
<gene>
    <name evidence="1" type="ORF">Sjap_016529</name>
</gene>
<proteinExistence type="predicted"/>
<evidence type="ECO:0000313" key="2">
    <source>
        <dbReference type="Proteomes" id="UP001417504"/>
    </source>
</evidence>
<accession>A0AAP0ILH1</accession>
<protein>
    <submittedName>
        <fullName evidence="1">Uncharacterized protein</fullName>
    </submittedName>
</protein>
<organism evidence="1 2">
    <name type="scientific">Stephania japonica</name>
    <dbReference type="NCBI Taxonomy" id="461633"/>
    <lineage>
        <taxon>Eukaryota</taxon>
        <taxon>Viridiplantae</taxon>
        <taxon>Streptophyta</taxon>
        <taxon>Embryophyta</taxon>
        <taxon>Tracheophyta</taxon>
        <taxon>Spermatophyta</taxon>
        <taxon>Magnoliopsida</taxon>
        <taxon>Ranunculales</taxon>
        <taxon>Menispermaceae</taxon>
        <taxon>Menispermoideae</taxon>
        <taxon>Cissampelideae</taxon>
        <taxon>Stephania</taxon>
    </lineage>
</organism>
<sequence length="120" mass="13553">MKAKMVMSFYRTTKPTSSSSSTVQYSSKVKPSQDQEFVVNPSVNNKKVTFLNPDIGSVSRDHHDHYHHQSSAIYSIVGGHEDLNVDTKAASYISCVQERFKLERANSERFRTSTAHQVSQ</sequence>
<name>A0AAP0ILH1_9MAGN</name>
<reference evidence="1 2" key="1">
    <citation type="submission" date="2024-01" db="EMBL/GenBank/DDBJ databases">
        <title>Genome assemblies of Stephania.</title>
        <authorList>
            <person name="Yang L."/>
        </authorList>
    </citation>
    <scope>NUCLEOTIDE SEQUENCE [LARGE SCALE GENOMIC DNA]</scope>
    <source>
        <strain evidence="1">QJT</strain>
        <tissue evidence="1">Leaf</tissue>
    </source>
</reference>
<evidence type="ECO:0000313" key="1">
    <source>
        <dbReference type="EMBL" id="KAK9117582.1"/>
    </source>
</evidence>
<dbReference type="EMBL" id="JBBNAE010000006">
    <property type="protein sequence ID" value="KAK9117582.1"/>
    <property type="molecule type" value="Genomic_DNA"/>
</dbReference>
<keyword evidence="2" id="KW-1185">Reference proteome</keyword>
<dbReference type="Proteomes" id="UP001417504">
    <property type="component" value="Unassembled WGS sequence"/>
</dbReference>